<evidence type="ECO:0000313" key="1">
    <source>
        <dbReference type="EMBL" id="VVT31374.1"/>
    </source>
</evidence>
<dbReference type="EMBL" id="CABVLI010000048">
    <property type="protein sequence ID" value="VVT31374.1"/>
    <property type="molecule type" value="Genomic_DNA"/>
</dbReference>
<evidence type="ECO:0000313" key="2">
    <source>
        <dbReference type="Proteomes" id="UP000326857"/>
    </source>
</evidence>
<dbReference type="Proteomes" id="UP000326857">
    <property type="component" value="Unassembled WGS sequence"/>
</dbReference>
<organism evidence="1 2">
    <name type="scientific">Sphingomonas aurantiaca</name>
    <dbReference type="NCBI Taxonomy" id="185949"/>
    <lineage>
        <taxon>Bacteria</taxon>
        <taxon>Pseudomonadati</taxon>
        <taxon>Pseudomonadota</taxon>
        <taxon>Alphaproteobacteria</taxon>
        <taxon>Sphingomonadales</taxon>
        <taxon>Sphingomonadaceae</taxon>
        <taxon>Sphingomonas</taxon>
    </lineage>
</organism>
<reference evidence="1 2" key="1">
    <citation type="submission" date="2019-09" db="EMBL/GenBank/DDBJ databases">
        <authorList>
            <person name="Dittami M. S."/>
        </authorList>
    </citation>
    <scope>NUCLEOTIDE SEQUENCE [LARGE SCALE GENOMIC DNA]</scope>
    <source>
        <strain evidence="1">SPHINGO391</strain>
    </source>
</reference>
<sequence>MTDARTFLIDCLQRVIDGGDVTNDELDAVIADPAGLRGAERKAWHGLSYWADDDDIREKDPKYAPSRRQQLIGLLGDLTHEDSR</sequence>
<protein>
    <submittedName>
        <fullName evidence="1">Uncharacterized protein</fullName>
    </submittedName>
</protein>
<name>A0A5E8AKE1_9SPHN</name>
<proteinExistence type="predicted"/>
<accession>A0A5E8AKE1</accession>
<gene>
    <name evidence="1" type="ORF">SPHINGO391_520155</name>
</gene>
<dbReference type="AlphaFoldDB" id="A0A5E8AKE1"/>